<dbReference type="InterPro" id="IPR001781">
    <property type="entry name" value="Znf_LIM"/>
</dbReference>
<dbReference type="SMART" id="SM00726">
    <property type="entry name" value="UIM"/>
    <property type="match status" value="2"/>
</dbReference>
<reference evidence="9" key="1">
    <citation type="submission" date="2020-12" db="EMBL/GenBank/DDBJ databases">
        <title>WGS assembly of Carya illinoinensis cv. Pawnee.</title>
        <authorList>
            <person name="Platts A."/>
            <person name="Shu S."/>
            <person name="Wright S."/>
            <person name="Barry K."/>
            <person name="Edger P."/>
            <person name="Pires J.C."/>
            <person name="Schmutz J."/>
        </authorList>
    </citation>
    <scope>NUCLEOTIDE SEQUENCE</scope>
    <source>
        <tissue evidence="9">Leaf</tissue>
    </source>
</reference>
<proteinExistence type="predicted"/>
<evidence type="ECO:0000259" key="8">
    <source>
        <dbReference type="PROSITE" id="PS50023"/>
    </source>
</evidence>
<dbReference type="InterPro" id="IPR003903">
    <property type="entry name" value="UIM_dom"/>
</dbReference>
<dbReference type="GO" id="GO:0046872">
    <property type="term" value="F:metal ion binding"/>
    <property type="evidence" value="ECO:0007669"/>
    <property type="project" value="UniProtKB-KW"/>
</dbReference>
<evidence type="ECO:0000256" key="5">
    <source>
        <dbReference type="ARBA" id="ARBA00023038"/>
    </source>
</evidence>
<gene>
    <name evidence="9" type="ORF">CIPAW_02G014400</name>
</gene>
<evidence type="ECO:0000313" key="10">
    <source>
        <dbReference type="Proteomes" id="UP000811609"/>
    </source>
</evidence>
<dbReference type="InterPro" id="IPR045218">
    <property type="entry name" value="DA1-like"/>
</dbReference>
<comment type="caution">
    <text evidence="9">The sequence shown here is derived from an EMBL/GenBank/DDBJ whole genome shotgun (WGS) entry which is preliminary data.</text>
</comment>
<feature type="compositionally biased region" description="Basic and acidic residues" evidence="7">
    <location>
        <begin position="108"/>
        <end position="125"/>
    </location>
</feature>
<feature type="domain" description="LIM zinc-binding" evidence="8">
    <location>
        <begin position="176"/>
        <end position="236"/>
    </location>
</feature>
<dbReference type="PROSITE" id="PS50023">
    <property type="entry name" value="LIM_DOMAIN_2"/>
    <property type="match status" value="1"/>
</dbReference>
<dbReference type="PANTHER" id="PTHR24209">
    <property type="entry name" value="PROTEIN DA1-RELATED 2"/>
    <property type="match status" value="1"/>
</dbReference>
<feature type="region of interest" description="Disordered" evidence="7">
    <location>
        <begin position="93"/>
        <end position="125"/>
    </location>
</feature>
<evidence type="ECO:0000256" key="1">
    <source>
        <dbReference type="ARBA" id="ARBA00022723"/>
    </source>
</evidence>
<dbReference type="Pfam" id="PF12315">
    <property type="entry name" value="DA1-like"/>
    <property type="match status" value="1"/>
</dbReference>
<evidence type="ECO:0000256" key="2">
    <source>
        <dbReference type="ARBA" id="ARBA00022737"/>
    </source>
</evidence>
<dbReference type="PROSITE" id="PS50330">
    <property type="entry name" value="UIM"/>
    <property type="match status" value="1"/>
</dbReference>
<keyword evidence="10" id="KW-1185">Reference proteome</keyword>
<sequence>MNFSNSCICKSRVVRGIRNGKSLPSYWQITFDVMGWLTKILKGSSYKGHHHGKYQEERMWDEARNSVDELTDVEKEEIDCAIALSLAEEDHKGKNVIDDDSQSEEDEHLARAQPEEDEHLARAQPEEDEHLAKVQLEEDEQLAKALQESMFVESPPRYDSGNIFQPFPFFSSGGYRICAGCKTEIGHGRFLSCMGAVWHPECFRCRACNQPITDYEFSMSGNHPYHKSCYKEQNHPRCDVCKNYIPTNSAGLIEYRAHPFWLQKYCPSHERDRTPRCCSCERMEPTDTRYLSLDDGRKLCLECLDSAIMDTHECQPLYLEIQGFYEGLNMKVEQQVPMLLVERQALNEAMEGEKNGHHHLPETRGLCLSEEQTVTTILRRPRIGAGYRIIDMITEPYRLSRRCEVTAILVLYGLPRLLTGSILAHEMMHAWLRLKGYPNLRPEVEEGICQVLAHMWLESEIYSIPGSDVASSSSSSPSSSSSSSSNTSSKKGKRSDFEKKLGEFFKHQIESDTSSAYGEGFRLGNQAVLKYGLKRTLDHIRMTGSFP</sequence>
<dbReference type="CDD" id="cd09396">
    <property type="entry name" value="LIM_DA1"/>
    <property type="match status" value="1"/>
</dbReference>
<dbReference type="Pfam" id="PF00412">
    <property type="entry name" value="LIM"/>
    <property type="match status" value="1"/>
</dbReference>
<dbReference type="PROSITE" id="PS00478">
    <property type="entry name" value="LIM_DOMAIN_1"/>
    <property type="match status" value="1"/>
</dbReference>
<feature type="compositionally biased region" description="Low complexity" evidence="7">
    <location>
        <begin position="472"/>
        <end position="489"/>
    </location>
</feature>
<keyword evidence="2" id="KW-0677">Repeat</keyword>
<dbReference type="AlphaFoldDB" id="A0A8T1R9J4"/>
<protein>
    <recommendedName>
        <fullName evidence="8">LIM zinc-binding domain-containing protein</fullName>
    </recommendedName>
</protein>
<feature type="compositionally biased region" description="Acidic residues" evidence="7">
    <location>
        <begin position="98"/>
        <end position="107"/>
    </location>
</feature>
<evidence type="ECO:0000256" key="6">
    <source>
        <dbReference type="PROSITE-ProRule" id="PRU00125"/>
    </source>
</evidence>
<organism evidence="9 10">
    <name type="scientific">Carya illinoinensis</name>
    <name type="common">Pecan</name>
    <dbReference type="NCBI Taxonomy" id="32201"/>
    <lineage>
        <taxon>Eukaryota</taxon>
        <taxon>Viridiplantae</taxon>
        <taxon>Streptophyta</taxon>
        <taxon>Embryophyta</taxon>
        <taxon>Tracheophyta</taxon>
        <taxon>Spermatophyta</taxon>
        <taxon>Magnoliopsida</taxon>
        <taxon>eudicotyledons</taxon>
        <taxon>Gunneridae</taxon>
        <taxon>Pentapetalae</taxon>
        <taxon>rosids</taxon>
        <taxon>fabids</taxon>
        <taxon>Fagales</taxon>
        <taxon>Juglandaceae</taxon>
        <taxon>Carya</taxon>
    </lineage>
</organism>
<dbReference type="EMBL" id="CM031810">
    <property type="protein sequence ID" value="KAG6663265.1"/>
    <property type="molecule type" value="Genomic_DNA"/>
</dbReference>
<keyword evidence="4" id="KW-0832">Ubl conjugation</keyword>
<dbReference type="InterPro" id="IPR022087">
    <property type="entry name" value="DA1-like_dom"/>
</dbReference>
<dbReference type="PANTHER" id="PTHR24209:SF25">
    <property type="entry name" value="PROTEIN DA1-RELATED 1"/>
    <property type="match status" value="1"/>
</dbReference>
<dbReference type="GO" id="GO:0016787">
    <property type="term" value="F:hydrolase activity"/>
    <property type="evidence" value="ECO:0007669"/>
    <property type="project" value="UniProtKB-ARBA"/>
</dbReference>
<evidence type="ECO:0000256" key="3">
    <source>
        <dbReference type="ARBA" id="ARBA00022833"/>
    </source>
</evidence>
<dbReference type="GO" id="GO:0043130">
    <property type="term" value="F:ubiquitin binding"/>
    <property type="evidence" value="ECO:0007669"/>
    <property type="project" value="UniProtKB-ARBA"/>
</dbReference>
<dbReference type="GO" id="GO:0140096">
    <property type="term" value="F:catalytic activity, acting on a protein"/>
    <property type="evidence" value="ECO:0007669"/>
    <property type="project" value="UniProtKB-ARBA"/>
</dbReference>
<dbReference type="GO" id="GO:0032875">
    <property type="term" value="P:regulation of DNA endoreduplication"/>
    <property type="evidence" value="ECO:0007669"/>
    <property type="project" value="UniProtKB-ARBA"/>
</dbReference>
<dbReference type="FunFam" id="2.10.110.10:FF:000078">
    <property type="entry name" value="Protein DA1-related 1"/>
    <property type="match status" value="1"/>
</dbReference>
<evidence type="ECO:0000256" key="4">
    <source>
        <dbReference type="ARBA" id="ARBA00022843"/>
    </source>
</evidence>
<accession>A0A8T1R9J4</accession>
<feature type="region of interest" description="Disordered" evidence="7">
    <location>
        <begin position="472"/>
        <end position="495"/>
    </location>
</feature>
<keyword evidence="5 6" id="KW-0440">LIM domain</keyword>
<evidence type="ECO:0000313" key="9">
    <source>
        <dbReference type="EMBL" id="KAG6663265.1"/>
    </source>
</evidence>
<evidence type="ECO:0000256" key="7">
    <source>
        <dbReference type="SAM" id="MobiDB-lite"/>
    </source>
</evidence>
<keyword evidence="3 6" id="KW-0862">Zinc</keyword>
<dbReference type="SMART" id="SM00132">
    <property type="entry name" value="LIM"/>
    <property type="match status" value="1"/>
</dbReference>
<dbReference type="Proteomes" id="UP000811609">
    <property type="component" value="Chromosome 2"/>
</dbReference>
<name>A0A8T1R9J4_CARIL</name>
<keyword evidence="1 6" id="KW-0479">Metal-binding</keyword>